<keyword evidence="3" id="KW-1185">Reference proteome</keyword>
<dbReference type="Proteomes" id="UP001211894">
    <property type="component" value="Unassembled WGS sequence"/>
</dbReference>
<dbReference type="EMBL" id="JAQKAB010000018">
    <property type="protein sequence ID" value="MDA7028467.1"/>
    <property type="molecule type" value="Genomic_DNA"/>
</dbReference>
<evidence type="ECO:0000256" key="1">
    <source>
        <dbReference type="SAM" id="Phobius"/>
    </source>
</evidence>
<evidence type="ECO:0000313" key="2">
    <source>
        <dbReference type="EMBL" id="MDA7028467.1"/>
    </source>
</evidence>
<proteinExistence type="predicted"/>
<dbReference type="RefSeq" id="WP_271342283.1">
    <property type="nucleotide sequence ID" value="NZ_JAQKAB010000018.1"/>
</dbReference>
<comment type="caution">
    <text evidence="2">The sequence shown here is derived from an EMBL/GenBank/DDBJ whole genome shotgun (WGS) entry which is preliminary data.</text>
</comment>
<reference evidence="2 3" key="1">
    <citation type="submission" date="2023-01" db="EMBL/GenBank/DDBJ databases">
        <title>Bacillus changyiensis sp. nov., isolated from a coastal deposit.</title>
        <authorList>
            <person name="Xiao G."/>
            <person name="Lai Q."/>
            <person name="Hu Z."/>
            <person name="Shao Z."/>
        </authorList>
    </citation>
    <scope>NUCLEOTIDE SEQUENCE [LARGE SCALE GENOMIC DNA]</scope>
    <source>
        <strain evidence="2 3">CLL-7-23</strain>
    </source>
</reference>
<gene>
    <name evidence="2" type="ORF">PJ311_18170</name>
</gene>
<name>A0ABT4X8U3_9BACI</name>
<feature type="transmembrane region" description="Helical" evidence="1">
    <location>
        <begin position="90"/>
        <end position="107"/>
    </location>
</feature>
<feature type="transmembrane region" description="Helical" evidence="1">
    <location>
        <begin position="66"/>
        <end position="84"/>
    </location>
</feature>
<accession>A0ABT4X8U3</accession>
<keyword evidence="1" id="KW-1133">Transmembrane helix</keyword>
<keyword evidence="1" id="KW-0472">Membrane</keyword>
<protein>
    <submittedName>
        <fullName evidence="2">Uncharacterized protein</fullName>
    </submittedName>
</protein>
<evidence type="ECO:0000313" key="3">
    <source>
        <dbReference type="Proteomes" id="UP001211894"/>
    </source>
</evidence>
<sequence>MTKEDLEVIIYTSSEKDLLNFFKNKFKFGHPLSEYKAFNSLIYDLDIECIEYAITRLKQIDDGTDYSRFSGVVIPLVGLFFTVYFKTSVLISSLFLGAMVIGVLFIVSRGMTKRNNALFILRIFDFVKSRKNKK</sequence>
<organism evidence="2 3">
    <name type="scientific">Bacillus changyiensis</name>
    <dbReference type="NCBI Taxonomy" id="3004103"/>
    <lineage>
        <taxon>Bacteria</taxon>
        <taxon>Bacillati</taxon>
        <taxon>Bacillota</taxon>
        <taxon>Bacilli</taxon>
        <taxon>Bacillales</taxon>
        <taxon>Bacillaceae</taxon>
        <taxon>Bacillus</taxon>
    </lineage>
</organism>
<keyword evidence="1" id="KW-0812">Transmembrane</keyword>